<dbReference type="Pfam" id="PF00528">
    <property type="entry name" value="BPD_transp_1"/>
    <property type="match status" value="1"/>
</dbReference>
<dbReference type="PANTHER" id="PTHR43163:SF6">
    <property type="entry name" value="DIPEPTIDE TRANSPORT SYSTEM PERMEASE PROTEIN DPPB-RELATED"/>
    <property type="match status" value="1"/>
</dbReference>
<comment type="similarity">
    <text evidence="7">Belongs to the binding-protein-dependent transport system permease family.</text>
</comment>
<keyword evidence="6 7" id="KW-0472">Membrane</keyword>
<dbReference type="GO" id="GO:0055085">
    <property type="term" value="P:transmembrane transport"/>
    <property type="evidence" value="ECO:0007669"/>
    <property type="project" value="InterPro"/>
</dbReference>
<comment type="subcellular location">
    <subcellularLocation>
        <location evidence="1 7">Cell membrane</location>
        <topology evidence="1 7">Multi-pass membrane protein</topology>
    </subcellularLocation>
</comment>
<evidence type="ECO:0000313" key="10">
    <source>
        <dbReference type="Proteomes" id="UP000184010"/>
    </source>
</evidence>
<name>A0A1M7UF68_9FIRM</name>
<feature type="domain" description="ABC transmembrane type-1" evidence="8">
    <location>
        <begin position="99"/>
        <end position="300"/>
    </location>
</feature>
<dbReference type="EMBL" id="FRDN01000011">
    <property type="protein sequence ID" value="SHN81497.1"/>
    <property type="molecule type" value="Genomic_DNA"/>
</dbReference>
<dbReference type="Gene3D" id="1.10.3720.10">
    <property type="entry name" value="MetI-like"/>
    <property type="match status" value="1"/>
</dbReference>
<evidence type="ECO:0000259" key="8">
    <source>
        <dbReference type="PROSITE" id="PS50928"/>
    </source>
</evidence>
<feature type="transmembrane region" description="Helical" evidence="7">
    <location>
        <begin position="278"/>
        <end position="303"/>
    </location>
</feature>
<dbReference type="GO" id="GO:0005886">
    <property type="term" value="C:plasma membrane"/>
    <property type="evidence" value="ECO:0007669"/>
    <property type="project" value="UniProtKB-SubCell"/>
</dbReference>
<dbReference type="STRING" id="1121395.SAMN02745215_03629"/>
<keyword evidence="2 7" id="KW-0813">Transport</keyword>
<sequence length="314" mass="33514">MSRYISQRIASLIPVLFGITLLAFALGVISPGDPAEIALSRGGMSEPTQEQIAVMREKMGLNEPLPVQYLHWATNALRGDLGISYSTQEPVGEELGRRLPITLQLAGYAVVLACTGGILMGILAAMYKDRGLDHSLMGLTNVMLSFPGFWLSLLLILLFAEILGWLPTSGVGGVRHMLMPAAALSCATTATVARLTRSALLAEFGKQYFLAANARGISKYRLIVRNALPNGIVPVITLLGNYIGGILGGSVVVETIFALPGVGSYAIEAIYARDYPALQGYVLLTGVLFVTITLMVDLVSLALNPKIRLGGKRL</sequence>
<evidence type="ECO:0000256" key="4">
    <source>
        <dbReference type="ARBA" id="ARBA00022692"/>
    </source>
</evidence>
<keyword evidence="10" id="KW-1185">Reference proteome</keyword>
<gene>
    <name evidence="9" type="ORF">SAMN02745215_03629</name>
</gene>
<protein>
    <submittedName>
        <fullName evidence="9">Peptide/nickel transport system permease protein</fullName>
    </submittedName>
</protein>
<dbReference type="InterPro" id="IPR000515">
    <property type="entry name" value="MetI-like"/>
</dbReference>
<evidence type="ECO:0000256" key="1">
    <source>
        <dbReference type="ARBA" id="ARBA00004651"/>
    </source>
</evidence>
<keyword evidence="4 7" id="KW-0812">Transmembrane</keyword>
<feature type="transmembrane region" description="Helical" evidence="7">
    <location>
        <begin position="148"/>
        <end position="166"/>
    </location>
</feature>
<evidence type="ECO:0000256" key="6">
    <source>
        <dbReference type="ARBA" id="ARBA00023136"/>
    </source>
</evidence>
<dbReference type="AlphaFoldDB" id="A0A1M7UF68"/>
<dbReference type="SUPFAM" id="SSF161098">
    <property type="entry name" value="MetI-like"/>
    <property type="match status" value="1"/>
</dbReference>
<dbReference type="PANTHER" id="PTHR43163">
    <property type="entry name" value="DIPEPTIDE TRANSPORT SYSTEM PERMEASE PROTEIN DPPB-RELATED"/>
    <property type="match status" value="1"/>
</dbReference>
<accession>A0A1M7UF68</accession>
<keyword evidence="5 7" id="KW-1133">Transmembrane helix</keyword>
<evidence type="ECO:0000256" key="3">
    <source>
        <dbReference type="ARBA" id="ARBA00022475"/>
    </source>
</evidence>
<dbReference type="PROSITE" id="PS50928">
    <property type="entry name" value="ABC_TM1"/>
    <property type="match status" value="1"/>
</dbReference>
<dbReference type="Pfam" id="PF19300">
    <property type="entry name" value="BPD_transp_1_N"/>
    <property type="match status" value="1"/>
</dbReference>
<dbReference type="Proteomes" id="UP000184010">
    <property type="component" value="Unassembled WGS sequence"/>
</dbReference>
<dbReference type="CDD" id="cd06261">
    <property type="entry name" value="TM_PBP2"/>
    <property type="match status" value="1"/>
</dbReference>
<evidence type="ECO:0000256" key="7">
    <source>
        <dbReference type="RuleBase" id="RU363032"/>
    </source>
</evidence>
<dbReference type="InterPro" id="IPR035906">
    <property type="entry name" value="MetI-like_sf"/>
</dbReference>
<dbReference type="RefSeq" id="WP_072773876.1">
    <property type="nucleotide sequence ID" value="NZ_FRDN01000011.1"/>
</dbReference>
<feature type="transmembrane region" description="Helical" evidence="7">
    <location>
        <begin position="12"/>
        <end position="30"/>
    </location>
</feature>
<evidence type="ECO:0000313" key="9">
    <source>
        <dbReference type="EMBL" id="SHN81497.1"/>
    </source>
</evidence>
<feature type="transmembrane region" description="Helical" evidence="7">
    <location>
        <begin position="231"/>
        <end position="258"/>
    </location>
</feature>
<organism evidence="9 10">
    <name type="scientific">Desulfitobacterium chlororespirans DSM 11544</name>
    <dbReference type="NCBI Taxonomy" id="1121395"/>
    <lineage>
        <taxon>Bacteria</taxon>
        <taxon>Bacillati</taxon>
        <taxon>Bacillota</taxon>
        <taxon>Clostridia</taxon>
        <taxon>Eubacteriales</taxon>
        <taxon>Desulfitobacteriaceae</taxon>
        <taxon>Desulfitobacterium</taxon>
    </lineage>
</organism>
<evidence type="ECO:0000256" key="2">
    <source>
        <dbReference type="ARBA" id="ARBA00022448"/>
    </source>
</evidence>
<dbReference type="InterPro" id="IPR045621">
    <property type="entry name" value="BPD_transp_1_N"/>
</dbReference>
<keyword evidence="3" id="KW-1003">Cell membrane</keyword>
<proteinExistence type="inferred from homology"/>
<reference evidence="10" key="1">
    <citation type="submission" date="2016-12" db="EMBL/GenBank/DDBJ databases">
        <authorList>
            <person name="Varghese N."/>
            <person name="Submissions S."/>
        </authorList>
    </citation>
    <scope>NUCLEOTIDE SEQUENCE [LARGE SCALE GENOMIC DNA]</scope>
    <source>
        <strain evidence="10">DSM 11544</strain>
    </source>
</reference>
<evidence type="ECO:0000256" key="5">
    <source>
        <dbReference type="ARBA" id="ARBA00022989"/>
    </source>
</evidence>
<feature type="transmembrane region" description="Helical" evidence="7">
    <location>
        <begin position="105"/>
        <end position="127"/>
    </location>
</feature>